<dbReference type="Gene3D" id="2.170.15.10">
    <property type="entry name" value="Proaerolysin, chain A, domain 3"/>
    <property type="match status" value="1"/>
</dbReference>
<dbReference type="SUPFAM" id="SSF56973">
    <property type="entry name" value="Aerolisin/ETX pore-forming domain"/>
    <property type="match status" value="1"/>
</dbReference>
<evidence type="ECO:0000313" key="2">
    <source>
        <dbReference type="Proteomes" id="UP001642540"/>
    </source>
</evidence>
<proteinExistence type="predicted"/>
<protein>
    <submittedName>
        <fullName evidence="1">Uncharacterized protein</fullName>
    </submittedName>
</protein>
<sequence length="418" mass="47446">MFLSHIERFLKGYVHEEMSSERCTTLSPRYRNSNGSIKTTACIMVYQDRHCTPPGFLIISEQPVLWVRQRKYNGDSHLKYSVSSLADCSEMQTRNEIDVDIYEKQYRKGEIVAKFRDMCDCKNLPKFLVDKRISANVYGNCVSVYKRENCKGKPWEKYGEHDTTDFRILDDNGEFHSILSMKQCAPTTHCRRVKLSATILKLEVLSDLPNIPDSIQEVILRDKHTVTNNGNSEQEQVYEVIKQVTETTQSELSESLSEFTSLSISTGLEATAEAGVQGIGKLTEKITSTINAGISTTKVAGTSKTNTVQNKQEIRFRKNIKIPPCTKQEVTSVLRMAENVEIRYRMQLNVTGQFGSGDRMNADQLRSNLNELTFLNNLDEFSVIAVTDAKLKMSYEVDTDTYIVGTPLPECITKYRGL</sequence>
<organism evidence="1 2">
    <name type="scientific">Orchesella dallaii</name>
    <dbReference type="NCBI Taxonomy" id="48710"/>
    <lineage>
        <taxon>Eukaryota</taxon>
        <taxon>Metazoa</taxon>
        <taxon>Ecdysozoa</taxon>
        <taxon>Arthropoda</taxon>
        <taxon>Hexapoda</taxon>
        <taxon>Collembola</taxon>
        <taxon>Entomobryomorpha</taxon>
        <taxon>Entomobryoidea</taxon>
        <taxon>Orchesellidae</taxon>
        <taxon>Orchesellinae</taxon>
        <taxon>Orchesella</taxon>
    </lineage>
</organism>
<dbReference type="Proteomes" id="UP001642540">
    <property type="component" value="Unassembled WGS sequence"/>
</dbReference>
<keyword evidence="2" id="KW-1185">Reference proteome</keyword>
<comment type="caution">
    <text evidence="1">The sequence shown here is derived from an EMBL/GenBank/DDBJ whole genome shotgun (WGS) entry which is preliminary data.</text>
</comment>
<gene>
    <name evidence="1" type="ORF">ODALV1_LOCUS26372</name>
</gene>
<dbReference type="EMBL" id="CAXLJM020000111">
    <property type="protein sequence ID" value="CAL8136286.1"/>
    <property type="molecule type" value="Genomic_DNA"/>
</dbReference>
<reference evidence="1 2" key="1">
    <citation type="submission" date="2024-08" db="EMBL/GenBank/DDBJ databases">
        <authorList>
            <person name="Cucini C."/>
            <person name="Frati F."/>
        </authorList>
    </citation>
    <scope>NUCLEOTIDE SEQUENCE [LARGE SCALE GENOMIC DNA]</scope>
</reference>
<accession>A0ABP1RV61</accession>
<name>A0ABP1RV61_9HEXA</name>
<evidence type="ECO:0000313" key="1">
    <source>
        <dbReference type="EMBL" id="CAL8136286.1"/>
    </source>
</evidence>